<keyword evidence="3" id="KW-1185">Reference proteome</keyword>
<protein>
    <submittedName>
        <fullName evidence="2">Uncharacterized protein</fullName>
    </submittedName>
</protein>
<dbReference type="EMBL" id="JAPFFF010000007">
    <property type="protein sequence ID" value="KAK8885815.1"/>
    <property type="molecule type" value="Genomic_DNA"/>
</dbReference>
<comment type="caution">
    <text evidence="2">The sequence shown here is derived from an EMBL/GenBank/DDBJ whole genome shotgun (WGS) entry which is preliminary data.</text>
</comment>
<organism evidence="2 3">
    <name type="scientific">Tritrichomonas musculus</name>
    <dbReference type="NCBI Taxonomy" id="1915356"/>
    <lineage>
        <taxon>Eukaryota</taxon>
        <taxon>Metamonada</taxon>
        <taxon>Parabasalia</taxon>
        <taxon>Tritrichomonadida</taxon>
        <taxon>Tritrichomonadidae</taxon>
        <taxon>Tritrichomonas</taxon>
    </lineage>
</organism>
<evidence type="ECO:0000256" key="1">
    <source>
        <dbReference type="SAM" id="MobiDB-lite"/>
    </source>
</evidence>
<proteinExistence type="predicted"/>
<name>A0ABR2K6Y7_9EUKA</name>
<feature type="compositionally biased region" description="Basic and acidic residues" evidence="1">
    <location>
        <begin position="128"/>
        <end position="152"/>
    </location>
</feature>
<accession>A0ABR2K6Y7</accession>
<evidence type="ECO:0000313" key="3">
    <source>
        <dbReference type="Proteomes" id="UP001470230"/>
    </source>
</evidence>
<feature type="compositionally biased region" description="Polar residues" evidence="1">
    <location>
        <begin position="195"/>
        <end position="205"/>
    </location>
</feature>
<gene>
    <name evidence="2" type="ORF">M9Y10_041269</name>
</gene>
<reference evidence="2 3" key="1">
    <citation type="submission" date="2024-04" db="EMBL/GenBank/DDBJ databases">
        <title>Tritrichomonas musculus Genome.</title>
        <authorList>
            <person name="Alves-Ferreira E."/>
            <person name="Grigg M."/>
            <person name="Lorenzi H."/>
            <person name="Galac M."/>
        </authorList>
    </citation>
    <scope>NUCLEOTIDE SEQUENCE [LARGE SCALE GENOMIC DNA]</scope>
    <source>
        <strain evidence="2 3">EAF2021</strain>
    </source>
</reference>
<feature type="compositionally biased region" description="Acidic residues" evidence="1">
    <location>
        <begin position="177"/>
        <end position="192"/>
    </location>
</feature>
<sequence>MSSCFILPPNFDRESLLLSLSHSFKANPNNGVANTPVFNLKSPSLYSEEFSNPKLYANDQNNETYFVTFSTKSARLQKDSIDQINKIKSDWDALIKMKEESMNLSPDVEVRIKYDRGQSAWNKNKNRINRDKSNKKVENLDKENKKESKPLEEPTVEEEEVERPEIEATPPQHDQEGTSDVEINSDDDDDIEGYATTSCIQNDPFSFSMRKLLQSRRINDDDSDYDIVE</sequence>
<evidence type="ECO:0000313" key="2">
    <source>
        <dbReference type="EMBL" id="KAK8885815.1"/>
    </source>
</evidence>
<dbReference type="Proteomes" id="UP001470230">
    <property type="component" value="Unassembled WGS sequence"/>
</dbReference>
<feature type="region of interest" description="Disordered" evidence="1">
    <location>
        <begin position="123"/>
        <end position="206"/>
    </location>
</feature>